<dbReference type="InterPro" id="IPR046433">
    <property type="entry name" value="ActCoA_hydro"/>
</dbReference>
<dbReference type="InterPro" id="IPR038460">
    <property type="entry name" value="AcetylCoA_hyd_C_sf"/>
</dbReference>
<dbReference type="InterPro" id="IPR026888">
    <property type="entry name" value="AcetylCoA_hyd_C"/>
</dbReference>
<organism evidence="4 5">
    <name type="scientific">Megasphaera hominis</name>
    <dbReference type="NCBI Taxonomy" id="159836"/>
    <lineage>
        <taxon>Bacteria</taxon>
        <taxon>Bacillati</taxon>
        <taxon>Bacillota</taxon>
        <taxon>Negativicutes</taxon>
        <taxon>Veillonellales</taxon>
        <taxon>Veillonellaceae</taxon>
        <taxon>Megasphaera</taxon>
    </lineage>
</organism>
<sequence length="500" mass="54632">MIDIAARIRNQNYLSKVMTPEEAATLIHPGDVVAVSGFTPAGYPKEVPLALAKRMEKEPFQITLYAGASLGDEIDGALARAHGISRRLAYQTNKDLRRQVNDGSVAYADYHVSVFAQLIRQDFIRRPDVVIVEAVAITEEGNLIPATSIGTTPAMIAACNKVIVELNVTQPLSLEGMHDVYEVANPPAREPIPICHAGDRIGKTWITCGWDKIAAIVGSDIPDAPRSFKPVDENGQRMGDHLLAFFREEVRHGRLPKNLLPLQSGVGSVANAVIQGLIQSEFEHLSIYTEVLQDGMLKLIDSGKADAVSTASISASPAGLKHFYDHIDTYRKKIVIRPQEISNNPEVIRRLGVISMNTAVEFDIYGQVNSTHLYGTRMLNGIGGSGDYARAGYLTIFFTGSTAKDGAVSSVVPMCSHVDHPEHDVDILCTEQGLADLRGLSPVERARTIIANCAHPDYKDQLTDYLDRAIAATQGDHEPHILAEALSWHERFKKTGSMKI</sequence>
<name>A0ABR6VH51_9FIRM</name>
<dbReference type="Gene3D" id="3.30.750.70">
    <property type="entry name" value="4-hydroxybutyrate coenzyme like domains"/>
    <property type="match status" value="1"/>
</dbReference>
<evidence type="ECO:0000259" key="3">
    <source>
        <dbReference type="Pfam" id="PF13336"/>
    </source>
</evidence>
<dbReference type="Gene3D" id="3.40.1080.10">
    <property type="entry name" value="Glutaconate Coenzyme A-transferase"/>
    <property type="match status" value="1"/>
</dbReference>
<dbReference type="PANTHER" id="PTHR43609:SF1">
    <property type="entry name" value="ACETYL-COA HYDROLASE"/>
    <property type="match status" value="1"/>
</dbReference>
<evidence type="ECO:0000259" key="2">
    <source>
        <dbReference type="Pfam" id="PF02550"/>
    </source>
</evidence>
<dbReference type="PANTHER" id="PTHR43609">
    <property type="entry name" value="ACETYL-COA HYDROLASE"/>
    <property type="match status" value="1"/>
</dbReference>
<dbReference type="InterPro" id="IPR037171">
    <property type="entry name" value="NagB/RpiA_transferase-like"/>
</dbReference>
<proteinExistence type="inferred from homology"/>
<comment type="caution">
    <text evidence="4">The sequence shown here is derived from an EMBL/GenBank/DDBJ whole genome shotgun (WGS) entry which is preliminary data.</text>
</comment>
<dbReference type="NCBIfam" id="TIGR03458">
    <property type="entry name" value="YgfH_subfam"/>
    <property type="match status" value="1"/>
</dbReference>
<dbReference type="InterPro" id="IPR003702">
    <property type="entry name" value="ActCoA_hydro_N"/>
</dbReference>
<evidence type="ECO:0000313" key="4">
    <source>
        <dbReference type="EMBL" id="MBC3536642.1"/>
    </source>
</evidence>
<protein>
    <submittedName>
        <fullName evidence="4">Succinate CoA transferase</fullName>
    </submittedName>
</protein>
<dbReference type="Pfam" id="PF02550">
    <property type="entry name" value="AcetylCoA_hydro"/>
    <property type="match status" value="1"/>
</dbReference>
<dbReference type="Gene3D" id="3.40.1080.20">
    <property type="entry name" value="Acetyl-CoA hydrolase/transferase C-terminal domain"/>
    <property type="match status" value="1"/>
</dbReference>
<dbReference type="RefSeq" id="WP_186502797.1">
    <property type="nucleotide sequence ID" value="NZ_JACOGK010000011.1"/>
</dbReference>
<dbReference type="Proteomes" id="UP000606870">
    <property type="component" value="Unassembled WGS sequence"/>
</dbReference>
<dbReference type="EMBL" id="JACOGK010000011">
    <property type="protein sequence ID" value="MBC3536642.1"/>
    <property type="molecule type" value="Genomic_DNA"/>
</dbReference>
<dbReference type="GO" id="GO:0016740">
    <property type="term" value="F:transferase activity"/>
    <property type="evidence" value="ECO:0007669"/>
    <property type="project" value="UniProtKB-KW"/>
</dbReference>
<dbReference type="InterPro" id="IPR017821">
    <property type="entry name" value="Succinate_CoA_transferase"/>
</dbReference>
<keyword evidence="5" id="KW-1185">Reference proteome</keyword>
<comment type="similarity">
    <text evidence="1">Belongs to the acetyl-CoA hydrolase/transferase family.</text>
</comment>
<feature type="domain" description="Acetyl-CoA hydrolase/transferase N-terminal" evidence="2">
    <location>
        <begin position="10"/>
        <end position="217"/>
    </location>
</feature>
<dbReference type="Pfam" id="PF13336">
    <property type="entry name" value="AcetylCoA_hyd_C"/>
    <property type="match status" value="1"/>
</dbReference>
<evidence type="ECO:0000313" key="5">
    <source>
        <dbReference type="Proteomes" id="UP000606870"/>
    </source>
</evidence>
<keyword evidence="4" id="KW-0808">Transferase</keyword>
<evidence type="ECO:0000256" key="1">
    <source>
        <dbReference type="ARBA" id="ARBA00009632"/>
    </source>
</evidence>
<accession>A0ABR6VH51</accession>
<feature type="domain" description="Acetyl-CoA hydrolase/transferase C-terminal" evidence="3">
    <location>
        <begin position="319"/>
        <end position="465"/>
    </location>
</feature>
<dbReference type="SUPFAM" id="SSF100950">
    <property type="entry name" value="NagB/RpiA/CoA transferase-like"/>
    <property type="match status" value="2"/>
</dbReference>
<gene>
    <name evidence="4" type="ORF">H8J70_05195</name>
</gene>
<reference evidence="4 5" key="1">
    <citation type="submission" date="2020-08" db="EMBL/GenBank/DDBJ databases">
        <authorList>
            <person name="Liu C."/>
            <person name="Sun Q."/>
        </authorList>
    </citation>
    <scope>NUCLEOTIDE SEQUENCE [LARGE SCALE GENOMIC DNA]</scope>
    <source>
        <strain evidence="4 5">NSJ-59</strain>
    </source>
</reference>